<evidence type="ECO:0000256" key="1">
    <source>
        <dbReference type="SAM" id="Phobius"/>
    </source>
</evidence>
<keyword evidence="3" id="KW-1185">Reference proteome</keyword>
<dbReference type="HOGENOM" id="CLU_2674447_0_0_1"/>
<reference evidence="3" key="1">
    <citation type="journal article" date="2011" name="Nat. Genet.">
        <title>The Arabidopsis lyrata genome sequence and the basis of rapid genome size change.</title>
        <authorList>
            <person name="Hu T.T."/>
            <person name="Pattyn P."/>
            <person name="Bakker E.G."/>
            <person name="Cao J."/>
            <person name="Cheng J.-F."/>
            <person name="Clark R.M."/>
            <person name="Fahlgren N."/>
            <person name="Fawcett J.A."/>
            <person name="Grimwood J."/>
            <person name="Gundlach H."/>
            <person name="Haberer G."/>
            <person name="Hollister J.D."/>
            <person name="Ossowski S."/>
            <person name="Ottilar R.P."/>
            <person name="Salamov A.A."/>
            <person name="Schneeberger K."/>
            <person name="Spannagl M."/>
            <person name="Wang X."/>
            <person name="Yang L."/>
            <person name="Nasrallah M.E."/>
            <person name="Bergelson J."/>
            <person name="Carrington J.C."/>
            <person name="Gaut B.S."/>
            <person name="Schmutz J."/>
            <person name="Mayer K.F.X."/>
            <person name="Van de Peer Y."/>
            <person name="Grigoriev I.V."/>
            <person name="Nordborg M."/>
            <person name="Weigel D."/>
            <person name="Guo Y.-L."/>
        </authorList>
    </citation>
    <scope>NUCLEOTIDE SEQUENCE [LARGE SCALE GENOMIC DNA]</scope>
    <source>
        <strain evidence="3">cv. MN47</strain>
    </source>
</reference>
<keyword evidence="1" id="KW-1133">Transmembrane helix</keyword>
<gene>
    <name evidence="2" type="ORF">ARALYDRAFT_896397</name>
</gene>
<evidence type="ECO:0000313" key="2">
    <source>
        <dbReference type="EMBL" id="EFH58569.1"/>
    </source>
</evidence>
<protein>
    <submittedName>
        <fullName evidence="2">Expressed protein</fullName>
    </submittedName>
</protein>
<keyword evidence="1" id="KW-0812">Transmembrane</keyword>
<accession>D7L1A1</accession>
<organism evidence="3">
    <name type="scientific">Arabidopsis lyrata subsp. lyrata</name>
    <name type="common">Lyre-leaved rock-cress</name>
    <dbReference type="NCBI Taxonomy" id="81972"/>
    <lineage>
        <taxon>Eukaryota</taxon>
        <taxon>Viridiplantae</taxon>
        <taxon>Streptophyta</taxon>
        <taxon>Embryophyta</taxon>
        <taxon>Tracheophyta</taxon>
        <taxon>Spermatophyta</taxon>
        <taxon>Magnoliopsida</taxon>
        <taxon>eudicotyledons</taxon>
        <taxon>Gunneridae</taxon>
        <taxon>Pentapetalae</taxon>
        <taxon>rosids</taxon>
        <taxon>malvids</taxon>
        <taxon>Brassicales</taxon>
        <taxon>Brassicaceae</taxon>
        <taxon>Camelineae</taxon>
        <taxon>Arabidopsis</taxon>
    </lineage>
</organism>
<keyword evidence="1" id="KW-0472">Membrane</keyword>
<dbReference type="Gramene" id="scaffold_300367.1">
    <property type="protein sequence ID" value="scaffold_300367.1"/>
    <property type="gene ID" value="scaffold_300367.1"/>
</dbReference>
<dbReference type="Proteomes" id="UP000008694">
    <property type="component" value="Unassembled WGS sequence"/>
</dbReference>
<feature type="transmembrane region" description="Helical" evidence="1">
    <location>
        <begin position="52"/>
        <end position="72"/>
    </location>
</feature>
<evidence type="ECO:0000313" key="3">
    <source>
        <dbReference type="Proteomes" id="UP000008694"/>
    </source>
</evidence>
<dbReference type="EMBL" id="GL348715">
    <property type="protein sequence ID" value="EFH58569.1"/>
    <property type="molecule type" value="Genomic_DNA"/>
</dbReference>
<proteinExistence type="predicted"/>
<dbReference type="AlphaFoldDB" id="D7L1A1"/>
<sequence>METDKRLSLAAIVSDVKVSGIVTSSFTMQTTALADGGGDIRHCFRLQSSARLFITFGFLIVESGMSILSFSIRFH</sequence>
<name>D7L1A1_ARALL</name>